<gene>
    <name evidence="3" type="ORF">K452DRAFT_358373</name>
</gene>
<proteinExistence type="predicted"/>
<name>A0A6A6BEP4_9PEZI</name>
<dbReference type="SUPFAM" id="SSF54695">
    <property type="entry name" value="POZ domain"/>
    <property type="match status" value="1"/>
</dbReference>
<protein>
    <recommendedName>
        <fullName evidence="2">BTB domain-containing protein</fullName>
    </recommendedName>
</protein>
<dbReference type="PANTHER" id="PTHR47843:SF5">
    <property type="entry name" value="BTB_POZ DOMAIN PROTEIN"/>
    <property type="match status" value="1"/>
</dbReference>
<feature type="compositionally biased region" description="Acidic residues" evidence="1">
    <location>
        <begin position="220"/>
        <end position="246"/>
    </location>
</feature>
<dbReference type="PANTHER" id="PTHR47843">
    <property type="entry name" value="BTB DOMAIN-CONTAINING PROTEIN-RELATED"/>
    <property type="match status" value="1"/>
</dbReference>
<dbReference type="GeneID" id="54303694"/>
<reference evidence="3" key="1">
    <citation type="journal article" date="2020" name="Stud. Mycol.">
        <title>101 Dothideomycetes genomes: a test case for predicting lifestyles and emergence of pathogens.</title>
        <authorList>
            <person name="Haridas S."/>
            <person name="Albert R."/>
            <person name="Binder M."/>
            <person name="Bloem J."/>
            <person name="Labutti K."/>
            <person name="Salamov A."/>
            <person name="Andreopoulos B."/>
            <person name="Baker S."/>
            <person name="Barry K."/>
            <person name="Bills G."/>
            <person name="Bluhm B."/>
            <person name="Cannon C."/>
            <person name="Castanera R."/>
            <person name="Culley D."/>
            <person name="Daum C."/>
            <person name="Ezra D."/>
            <person name="Gonzalez J."/>
            <person name="Henrissat B."/>
            <person name="Kuo A."/>
            <person name="Liang C."/>
            <person name="Lipzen A."/>
            <person name="Lutzoni F."/>
            <person name="Magnuson J."/>
            <person name="Mondo S."/>
            <person name="Nolan M."/>
            <person name="Ohm R."/>
            <person name="Pangilinan J."/>
            <person name="Park H.-J."/>
            <person name="Ramirez L."/>
            <person name="Alfaro M."/>
            <person name="Sun H."/>
            <person name="Tritt A."/>
            <person name="Yoshinaga Y."/>
            <person name="Zwiers L.-H."/>
            <person name="Turgeon B."/>
            <person name="Goodwin S."/>
            <person name="Spatafora J."/>
            <person name="Crous P."/>
            <person name="Grigoriev I."/>
        </authorList>
    </citation>
    <scope>NUCLEOTIDE SEQUENCE</scope>
    <source>
        <strain evidence="3">CBS 121167</strain>
    </source>
</reference>
<evidence type="ECO:0000313" key="4">
    <source>
        <dbReference type="Proteomes" id="UP000799438"/>
    </source>
</evidence>
<accession>A0A6A6BEP4</accession>
<dbReference type="Gene3D" id="3.30.710.10">
    <property type="entry name" value="Potassium Channel Kv1.1, Chain A"/>
    <property type="match status" value="1"/>
</dbReference>
<dbReference type="InterPro" id="IPR011333">
    <property type="entry name" value="SKP1/BTB/POZ_sf"/>
</dbReference>
<organism evidence="3 4">
    <name type="scientific">Aplosporella prunicola CBS 121167</name>
    <dbReference type="NCBI Taxonomy" id="1176127"/>
    <lineage>
        <taxon>Eukaryota</taxon>
        <taxon>Fungi</taxon>
        <taxon>Dikarya</taxon>
        <taxon>Ascomycota</taxon>
        <taxon>Pezizomycotina</taxon>
        <taxon>Dothideomycetes</taxon>
        <taxon>Dothideomycetes incertae sedis</taxon>
        <taxon>Botryosphaeriales</taxon>
        <taxon>Aplosporellaceae</taxon>
        <taxon>Aplosporella</taxon>
    </lineage>
</organism>
<dbReference type="Pfam" id="PF00651">
    <property type="entry name" value="BTB"/>
    <property type="match status" value="1"/>
</dbReference>
<dbReference type="EMBL" id="ML995484">
    <property type="protein sequence ID" value="KAF2142632.1"/>
    <property type="molecule type" value="Genomic_DNA"/>
</dbReference>
<dbReference type="CDD" id="cd18186">
    <property type="entry name" value="BTB_POZ_ZBTB_KLHL-like"/>
    <property type="match status" value="1"/>
</dbReference>
<sequence>MAAPVEKTPPVALINPLVPLPKPLLAYLRSGKYSDVTIRCGEKTWNAHKVVICSQCKFFDNACSGGFQEETTNVINLDYDHPDAVDAMLQWCYWGEYNYTKHDNETAKEYLIRLLQDIRIYITAEKYGLDRLKALALEMLTTYADEYHVTNEGDATKFTEIISLIYTDLPASDPLRPFILKLALKSFNKLLEHGVFEEFLKDGGDFGVDMMRQMARGIEEPEPGVDSDSDCDWNPDLSEDSDNEEE</sequence>
<dbReference type="PROSITE" id="PS50097">
    <property type="entry name" value="BTB"/>
    <property type="match status" value="1"/>
</dbReference>
<evidence type="ECO:0000256" key="1">
    <source>
        <dbReference type="SAM" id="MobiDB-lite"/>
    </source>
</evidence>
<dbReference type="OrthoDB" id="6359816at2759"/>
<feature type="region of interest" description="Disordered" evidence="1">
    <location>
        <begin position="217"/>
        <end position="246"/>
    </location>
</feature>
<evidence type="ECO:0000259" key="2">
    <source>
        <dbReference type="PROSITE" id="PS50097"/>
    </source>
</evidence>
<keyword evidence="4" id="KW-1185">Reference proteome</keyword>
<dbReference type="RefSeq" id="XP_033398344.1">
    <property type="nucleotide sequence ID" value="XM_033546188.1"/>
</dbReference>
<dbReference type="Proteomes" id="UP000799438">
    <property type="component" value="Unassembled WGS sequence"/>
</dbReference>
<dbReference type="SMART" id="SM00225">
    <property type="entry name" value="BTB"/>
    <property type="match status" value="1"/>
</dbReference>
<evidence type="ECO:0000313" key="3">
    <source>
        <dbReference type="EMBL" id="KAF2142632.1"/>
    </source>
</evidence>
<feature type="domain" description="BTB" evidence="2">
    <location>
        <begin position="34"/>
        <end position="101"/>
    </location>
</feature>
<dbReference type="InterPro" id="IPR000210">
    <property type="entry name" value="BTB/POZ_dom"/>
</dbReference>
<dbReference type="AlphaFoldDB" id="A0A6A6BEP4"/>